<dbReference type="FunFam" id="1.20.1250.20:FF:000003">
    <property type="entry name" value="Solute carrier family 17 member 3"/>
    <property type="match status" value="1"/>
</dbReference>
<feature type="transmembrane region" description="Helical" evidence="7">
    <location>
        <begin position="292"/>
        <end position="313"/>
    </location>
</feature>
<feature type="transmembrane region" description="Helical" evidence="7">
    <location>
        <begin position="130"/>
        <end position="152"/>
    </location>
</feature>
<evidence type="ECO:0000256" key="5">
    <source>
        <dbReference type="ARBA" id="ARBA00022989"/>
    </source>
</evidence>
<feature type="transmembrane region" description="Helical" evidence="7">
    <location>
        <begin position="98"/>
        <end position="118"/>
    </location>
</feature>
<gene>
    <name evidence="8" type="ORF">GSLYS_00018712001</name>
</gene>
<dbReference type="Pfam" id="PF07690">
    <property type="entry name" value="MFS_1"/>
    <property type="match status" value="1"/>
</dbReference>
<feature type="transmembrane region" description="Helical" evidence="7">
    <location>
        <begin position="193"/>
        <end position="212"/>
    </location>
</feature>
<keyword evidence="3 7" id="KW-0812">Transmembrane</keyword>
<accession>A0AAV2IG58</accession>
<feature type="transmembrane region" description="Helical" evidence="7">
    <location>
        <begin position="164"/>
        <end position="187"/>
    </location>
</feature>
<proteinExistence type="predicted"/>
<keyword evidence="6 7" id="KW-0472">Membrane</keyword>
<comment type="subcellular location">
    <subcellularLocation>
        <location evidence="1">Membrane</location>
        <topology evidence="1">Multi-pass membrane protein</topology>
    </subcellularLocation>
</comment>
<evidence type="ECO:0000256" key="7">
    <source>
        <dbReference type="SAM" id="Phobius"/>
    </source>
</evidence>
<dbReference type="GO" id="GO:0015293">
    <property type="term" value="F:symporter activity"/>
    <property type="evidence" value="ECO:0007669"/>
    <property type="project" value="UniProtKB-KW"/>
</dbReference>
<dbReference type="InterPro" id="IPR050382">
    <property type="entry name" value="MFS_Na/Anion_cotransporter"/>
</dbReference>
<feature type="transmembrane region" description="Helical" evidence="7">
    <location>
        <begin position="388"/>
        <end position="410"/>
    </location>
</feature>
<dbReference type="InterPro" id="IPR036259">
    <property type="entry name" value="MFS_trans_sf"/>
</dbReference>
<name>A0AAV2IG58_LYMST</name>
<feature type="transmembrane region" description="Helical" evidence="7">
    <location>
        <begin position="334"/>
        <end position="351"/>
    </location>
</feature>
<keyword evidence="9" id="KW-1185">Reference proteome</keyword>
<feature type="transmembrane region" description="Helical" evidence="7">
    <location>
        <begin position="257"/>
        <end position="280"/>
    </location>
</feature>
<reference evidence="8 9" key="1">
    <citation type="submission" date="2024-04" db="EMBL/GenBank/DDBJ databases">
        <authorList>
            <consortium name="Genoscope - CEA"/>
            <person name="William W."/>
        </authorList>
    </citation>
    <scope>NUCLEOTIDE SEQUENCE [LARGE SCALE GENOMIC DNA]</scope>
</reference>
<evidence type="ECO:0000256" key="6">
    <source>
        <dbReference type="ARBA" id="ARBA00023136"/>
    </source>
</evidence>
<dbReference type="AlphaFoldDB" id="A0AAV2IG58"/>
<feature type="transmembrane region" description="Helical" evidence="7">
    <location>
        <begin position="422"/>
        <end position="441"/>
    </location>
</feature>
<comment type="caution">
    <text evidence="8">The sequence shown here is derived from an EMBL/GenBank/DDBJ whole genome shotgun (WGS) entry which is preliminary data.</text>
</comment>
<evidence type="ECO:0000256" key="2">
    <source>
        <dbReference type="ARBA" id="ARBA00022448"/>
    </source>
</evidence>
<evidence type="ECO:0008006" key="10">
    <source>
        <dbReference type="Google" id="ProtNLM"/>
    </source>
</evidence>
<evidence type="ECO:0000256" key="3">
    <source>
        <dbReference type="ARBA" id="ARBA00022692"/>
    </source>
</evidence>
<dbReference type="SUPFAM" id="SSF103473">
    <property type="entry name" value="MFS general substrate transporter"/>
    <property type="match status" value="1"/>
</dbReference>
<sequence length="457" mass="50097">MDFCLQYRHLIIFLSASSLFIIMCMRSGFALVVTHLTKSNASDLSDVSFFRDCTSYDAGFVSEYSEETSMQFHTAYFVGMVISVILGAYITTRYPAHLVLGANTVMTCGLFLSLPYTFQKTATGVFAIRFLQGLLEGMCQPAIVVLVTSWALKHEKSTMMAVAFIGLFIGPGVSNIFFGACICYIGWDAGIYLSGSAGVLWALVWFPLAYPLPQDCPYIGKQELMRYLEEGETVSRGSKAVAGRIPWKAIITSKPVWAIWLGLFCKSVVLSTILTLQPQFFKDIYGIRAADIGLLLSVPYFVNSSFLFVFSYISDRLIASRLLSVTSVRKLMQCTGVVLEGVFFVCMIYSGTWQTSYAFLTAAYALGGMTFSGYSCNIADLSPQYSGAVAALENTGLMGSVCSTFLASLVTGRNSTYRNWSILFWLEAAVAGATAVVYFLFASGEKQPWADGVKDST</sequence>
<dbReference type="PANTHER" id="PTHR11662">
    <property type="entry name" value="SOLUTE CARRIER FAMILY 17"/>
    <property type="match status" value="1"/>
</dbReference>
<dbReference type="Proteomes" id="UP001497497">
    <property type="component" value="Unassembled WGS sequence"/>
</dbReference>
<keyword evidence="5 7" id="KW-1133">Transmembrane helix</keyword>
<evidence type="ECO:0000256" key="4">
    <source>
        <dbReference type="ARBA" id="ARBA00022847"/>
    </source>
</evidence>
<dbReference type="GO" id="GO:0016020">
    <property type="term" value="C:membrane"/>
    <property type="evidence" value="ECO:0007669"/>
    <property type="project" value="UniProtKB-SubCell"/>
</dbReference>
<dbReference type="InterPro" id="IPR011701">
    <property type="entry name" value="MFS"/>
</dbReference>
<dbReference type="EMBL" id="CAXITT010000689">
    <property type="protein sequence ID" value="CAL1545229.1"/>
    <property type="molecule type" value="Genomic_DNA"/>
</dbReference>
<feature type="transmembrane region" description="Helical" evidence="7">
    <location>
        <begin position="72"/>
        <end position="91"/>
    </location>
</feature>
<feature type="transmembrane region" description="Helical" evidence="7">
    <location>
        <begin position="12"/>
        <end position="36"/>
    </location>
</feature>
<dbReference type="PANTHER" id="PTHR11662:SF399">
    <property type="entry name" value="FI19708P1-RELATED"/>
    <property type="match status" value="1"/>
</dbReference>
<feature type="non-terminal residue" evidence="8">
    <location>
        <position position="457"/>
    </location>
</feature>
<dbReference type="Gene3D" id="1.20.1250.20">
    <property type="entry name" value="MFS general substrate transporter like domains"/>
    <property type="match status" value="2"/>
</dbReference>
<keyword evidence="2" id="KW-0813">Transport</keyword>
<keyword evidence="4" id="KW-0769">Symport</keyword>
<evidence type="ECO:0000256" key="1">
    <source>
        <dbReference type="ARBA" id="ARBA00004141"/>
    </source>
</evidence>
<protein>
    <recommendedName>
        <fullName evidence="10">Major facilitator superfamily (MFS) profile domain-containing protein</fullName>
    </recommendedName>
</protein>
<evidence type="ECO:0000313" key="9">
    <source>
        <dbReference type="Proteomes" id="UP001497497"/>
    </source>
</evidence>
<organism evidence="8 9">
    <name type="scientific">Lymnaea stagnalis</name>
    <name type="common">Great pond snail</name>
    <name type="synonym">Helix stagnalis</name>
    <dbReference type="NCBI Taxonomy" id="6523"/>
    <lineage>
        <taxon>Eukaryota</taxon>
        <taxon>Metazoa</taxon>
        <taxon>Spiralia</taxon>
        <taxon>Lophotrochozoa</taxon>
        <taxon>Mollusca</taxon>
        <taxon>Gastropoda</taxon>
        <taxon>Heterobranchia</taxon>
        <taxon>Euthyneura</taxon>
        <taxon>Panpulmonata</taxon>
        <taxon>Hygrophila</taxon>
        <taxon>Lymnaeoidea</taxon>
        <taxon>Lymnaeidae</taxon>
        <taxon>Lymnaea</taxon>
    </lineage>
</organism>
<evidence type="ECO:0000313" key="8">
    <source>
        <dbReference type="EMBL" id="CAL1545229.1"/>
    </source>
</evidence>